<organism evidence="2 3">
    <name type="scientific">Mucilaginibacter panaciglaebae</name>
    <dbReference type="NCBI Taxonomy" id="502331"/>
    <lineage>
        <taxon>Bacteria</taxon>
        <taxon>Pseudomonadati</taxon>
        <taxon>Bacteroidota</taxon>
        <taxon>Sphingobacteriia</taxon>
        <taxon>Sphingobacteriales</taxon>
        <taxon>Sphingobacteriaceae</taxon>
        <taxon>Mucilaginibacter</taxon>
    </lineage>
</organism>
<protein>
    <recommendedName>
        <fullName evidence="1">Glycosyl transferase family 1 domain-containing protein</fullName>
    </recommendedName>
</protein>
<dbReference type="InterPro" id="IPR050194">
    <property type="entry name" value="Glycosyltransferase_grp1"/>
</dbReference>
<gene>
    <name evidence="2" type="ORF">GCM10022392_23540</name>
</gene>
<name>A0ABP7WXD3_9SPHI</name>
<dbReference type="PANTHER" id="PTHR45947:SF3">
    <property type="entry name" value="SULFOQUINOVOSYL TRANSFERASE SQD2"/>
    <property type="match status" value="1"/>
</dbReference>
<comment type="caution">
    <text evidence="2">The sequence shown here is derived from an EMBL/GenBank/DDBJ whole genome shotgun (WGS) entry which is preliminary data.</text>
</comment>
<feature type="domain" description="Glycosyl transferase family 1" evidence="1">
    <location>
        <begin position="201"/>
        <end position="363"/>
    </location>
</feature>
<dbReference type="Pfam" id="PF00534">
    <property type="entry name" value="Glycos_transf_1"/>
    <property type="match status" value="1"/>
</dbReference>
<evidence type="ECO:0000259" key="1">
    <source>
        <dbReference type="Pfam" id="PF00534"/>
    </source>
</evidence>
<dbReference type="EMBL" id="BAABCV010000008">
    <property type="protein sequence ID" value="GAA4098835.1"/>
    <property type="molecule type" value="Genomic_DNA"/>
</dbReference>
<reference evidence="3" key="1">
    <citation type="journal article" date="2019" name="Int. J. Syst. Evol. Microbiol.">
        <title>The Global Catalogue of Microorganisms (GCM) 10K type strain sequencing project: providing services to taxonomists for standard genome sequencing and annotation.</title>
        <authorList>
            <consortium name="The Broad Institute Genomics Platform"/>
            <consortium name="The Broad Institute Genome Sequencing Center for Infectious Disease"/>
            <person name="Wu L."/>
            <person name="Ma J."/>
        </authorList>
    </citation>
    <scope>NUCLEOTIDE SEQUENCE [LARGE SCALE GENOMIC DNA]</scope>
    <source>
        <strain evidence="3">JCM 17085</strain>
    </source>
</reference>
<evidence type="ECO:0000313" key="2">
    <source>
        <dbReference type="EMBL" id="GAA4098835.1"/>
    </source>
</evidence>
<dbReference type="CDD" id="cd03801">
    <property type="entry name" value="GT4_PimA-like"/>
    <property type="match status" value="1"/>
</dbReference>
<dbReference type="InterPro" id="IPR001296">
    <property type="entry name" value="Glyco_trans_1"/>
</dbReference>
<evidence type="ECO:0000313" key="3">
    <source>
        <dbReference type="Proteomes" id="UP001500841"/>
    </source>
</evidence>
<dbReference type="RefSeq" id="WP_345104528.1">
    <property type="nucleotide sequence ID" value="NZ_BAABCV010000008.1"/>
</dbReference>
<dbReference type="Gene3D" id="3.40.50.2000">
    <property type="entry name" value="Glycogen Phosphorylase B"/>
    <property type="match status" value="2"/>
</dbReference>
<dbReference type="Proteomes" id="UP001500841">
    <property type="component" value="Unassembled WGS sequence"/>
</dbReference>
<proteinExistence type="predicted"/>
<keyword evidence="3" id="KW-1185">Reference proteome</keyword>
<dbReference type="PANTHER" id="PTHR45947">
    <property type="entry name" value="SULFOQUINOVOSYL TRANSFERASE SQD2"/>
    <property type="match status" value="1"/>
</dbReference>
<accession>A0ABP7WXD3</accession>
<sequence length="389" mass="43883">MKRLAIVTTHPIQYYAPVFKLLHKRGRISIKVFYTWGEAALQKYDPGFQKHIQWDVPLLDGYPYEWVLNTAANKGSHHFKGIVTPGLNQQIEDWKPDAVLIFGWAYKGHLSAMRYFKGKLPVFFRGDSTMLDMGPGVRSAIKNVFLRWIYRKVDYAFYVGANNKAYFKTVGLIDSQLIFAPHAVDNARFYISRNQEVLALRDSLSLKPDDILLLFAGKFEAKKNPHLLLESFKKIKKPNLHLLFVGNGELERGLKNAAAIESRIHFMDFMNQSEIPVVYQAADLFCMPSAGPGETWGLAVNEAMAAAKPVLVSNKVGCAVDLVRYNINGEIFKSQSVEALTDALLRLTSDKDSLAQMGAQSKKIIQPWNFISIAEAIEETLIQSYADES</sequence>
<dbReference type="SUPFAM" id="SSF53756">
    <property type="entry name" value="UDP-Glycosyltransferase/glycogen phosphorylase"/>
    <property type="match status" value="1"/>
</dbReference>